<reference evidence="3" key="2">
    <citation type="submission" date="2025-08" db="UniProtKB">
        <authorList>
            <consortium name="RefSeq"/>
        </authorList>
    </citation>
    <scope>IDENTIFICATION</scope>
    <source>
        <tissue evidence="3">Leaf</tissue>
    </source>
</reference>
<evidence type="ECO:0000256" key="1">
    <source>
        <dbReference type="SAM" id="MobiDB-lite"/>
    </source>
</evidence>
<accession>A0ABM3RHN8</accession>
<organism evidence="2 3">
    <name type="scientific">Spinacia oleracea</name>
    <name type="common">Spinach</name>
    <dbReference type="NCBI Taxonomy" id="3562"/>
    <lineage>
        <taxon>Eukaryota</taxon>
        <taxon>Viridiplantae</taxon>
        <taxon>Streptophyta</taxon>
        <taxon>Embryophyta</taxon>
        <taxon>Tracheophyta</taxon>
        <taxon>Spermatophyta</taxon>
        <taxon>Magnoliopsida</taxon>
        <taxon>eudicotyledons</taxon>
        <taxon>Gunneridae</taxon>
        <taxon>Pentapetalae</taxon>
        <taxon>Caryophyllales</taxon>
        <taxon>Chenopodiaceae</taxon>
        <taxon>Chenopodioideae</taxon>
        <taxon>Anserineae</taxon>
        <taxon>Spinacia</taxon>
    </lineage>
</organism>
<dbReference type="Proteomes" id="UP000813463">
    <property type="component" value="Chromosome 3"/>
</dbReference>
<reference evidence="2" key="1">
    <citation type="journal article" date="2021" name="Nat. Commun.">
        <title>Genomic analyses provide insights into spinach domestication and the genetic basis of agronomic traits.</title>
        <authorList>
            <person name="Cai X."/>
            <person name="Sun X."/>
            <person name="Xu C."/>
            <person name="Sun H."/>
            <person name="Wang X."/>
            <person name="Ge C."/>
            <person name="Zhang Z."/>
            <person name="Wang Q."/>
            <person name="Fei Z."/>
            <person name="Jiao C."/>
            <person name="Wang Q."/>
        </authorList>
    </citation>
    <scope>NUCLEOTIDE SEQUENCE [LARGE SCALE GENOMIC DNA]</scope>
    <source>
        <strain evidence="2">cv. Varoflay</strain>
    </source>
</reference>
<feature type="region of interest" description="Disordered" evidence="1">
    <location>
        <begin position="1"/>
        <end position="49"/>
    </location>
</feature>
<sequence length="197" mass="21255">MVVVARTGGGQPQQSRKAKTKTEREKDDEGELEGGLPAATATTSPPSDAASVAGNLLLLRRPSPSSPSLFLLHPRFSPLLKLLFFLAQPPRPSCDHQANRTAPPAPSPWPCPFGLLVPPSSSTQAQHSLVSVCLRQPPPPHAPPGLTTSASRRLAAAVICPPTNPSLFSFWRRILSRRLLKVLKWPISLFTQVSKDQ</sequence>
<name>A0ABM3RHN8_SPIOL</name>
<dbReference type="RefSeq" id="XP_056695133.1">
    <property type="nucleotide sequence ID" value="XM_056839155.1"/>
</dbReference>
<evidence type="ECO:0000313" key="3">
    <source>
        <dbReference type="RefSeq" id="XP_056695133.1"/>
    </source>
</evidence>
<evidence type="ECO:0000313" key="2">
    <source>
        <dbReference type="Proteomes" id="UP000813463"/>
    </source>
</evidence>
<keyword evidence="2" id="KW-1185">Reference proteome</keyword>
<protein>
    <submittedName>
        <fullName evidence="3">Uncharacterized protein</fullName>
    </submittedName>
</protein>
<dbReference type="GeneID" id="130469718"/>
<gene>
    <name evidence="3" type="primary">LOC130469718</name>
</gene>
<proteinExistence type="predicted"/>
<feature type="compositionally biased region" description="Low complexity" evidence="1">
    <location>
        <begin position="34"/>
        <end position="49"/>
    </location>
</feature>